<organism evidence="13 14">
    <name type="scientific">Tigriopus californicus</name>
    <name type="common">Marine copepod</name>
    <dbReference type="NCBI Taxonomy" id="6832"/>
    <lineage>
        <taxon>Eukaryota</taxon>
        <taxon>Metazoa</taxon>
        <taxon>Ecdysozoa</taxon>
        <taxon>Arthropoda</taxon>
        <taxon>Crustacea</taxon>
        <taxon>Multicrustacea</taxon>
        <taxon>Hexanauplia</taxon>
        <taxon>Copepoda</taxon>
        <taxon>Harpacticoida</taxon>
        <taxon>Harpacticidae</taxon>
        <taxon>Tigriopus</taxon>
    </lineage>
</organism>
<reference evidence="13 14" key="1">
    <citation type="journal article" date="2018" name="Nat. Ecol. Evol.">
        <title>Genomic signatures of mitonuclear coevolution across populations of Tigriopus californicus.</title>
        <authorList>
            <person name="Barreto F.S."/>
            <person name="Watson E.T."/>
            <person name="Lima T.G."/>
            <person name="Willett C.S."/>
            <person name="Edmands S."/>
            <person name="Li W."/>
            <person name="Burton R.S."/>
        </authorList>
    </citation>
    <scope>NUCLEOTIDE SEQUENCE [LARGE SCALE GENOMIC DNA]</scope>
    <source>
        <strain evidence="13 14">San Diego</strain>
    </source>
</reference>
<evidence type="ECO:0000256" key="5">
    <source>
        <dbReference type="ARBA" id="ARBA00019998"/>
    </source>
</evidence>
<keyword evidence="6" id="KW-0963">Cytoplasm</keyword>
<comment type="caution">
    <text evidence="13">The sequence shown here is derived from an EMBL/GenBank/DDBJ whole genome shotgun (WGS) entry which is preliminary data.</text>
</comment>
<keyword evidence="7" id="KW-0399">Innate immunity</keyword>
<dbReference type="GO" id="GO:0005634">
    <property type="term" value="C:nucleus"/>
    <property type="evidence" value="ECO:0007669"/>
    <property type="project" value="UniProtKB-SubCell"/>
</dbReference>
<dbReference type="GO" id="GO:0005739">
    <property type="term" value="C:mitochondrion"/>
    <property type="evidence" value="ECO:0007669"/>
    <property type="project" value="UniProtKB-SubCell"/>
</dbReference>
<dbReference type="SMART" id="SM01284">
    <property type="entry name" value="ECSIT_Cterm"/>
    <property type="match status" value="1"/>
</dbReference>
<dbReference type="Proteomes" id="UP000318571">
    <property type="component" value="Chromosome 4"/>
</dbReference>
<keyword evidence="10" id="KW-0496">Mitochondrion</keyword>
<dbReference type="AlphaFoldDB" id="A0A553NPF7"/>
<dbReference type="InterPro" id="IPR010418">
    <property type="entry name" value="ECSIT"/>
</dbReference>
<dbReference type="GO" id="GO:0007178">
    <property type="term" value="P:cell surface receptor protein serine/threonine kinase signaling pathway"/>
    <property type="evidence" value="ECO:0007669"/>
    <property type="project" value="TreeGrafter"/>
</dbReference>
<dbReference type="InterPro" id="IPR046448">
    <property type="entry name" value="ECSIT_N"/>
</dbReference>
<evidence type="ECO:0000256" key="10">
    <source>
        <dbReference type="ARBA" id="ARBA00023128"/>
    </source>
</evidence>
<evidence type="ECO:0000313" key="14">
    <source>
        <dbReference type="Proteomes" id="UP000318571"/>
    </source>
</evidence>
<accession>A0A553NPF7</accession>
<dbReference type="InterPro" id="IPR029342">
    <property type="entry name" value="ECIST_C"/>
</dbReference>
<keyword evidence="9" id="KW-0809">Transit peptide</keyword>
<evidence type="ECO:0000256" key="11">
    <source>
        <dbReference type="ARBA" id="ARBA00023242"/>
    </source>
</evidence>
<dbReference type="EMBL" id="VCGU01000011">
    <property type="protein sequence ID" value="TRY67328.1"/>
    <property type="molecule type" value="Genomic_DNA"/>
</dbReference>
<gene>
    <name evidence="13" type="ORF">TCAL_02758</name>
</gene>
<dbReference type="PANTHER" id="PTHR13113">
    <property type="entry name" value="ECSIT EVOLUTIONARILY CONSERVED SIGNALING INTERMEDIATE IN TOLL PATHWAYS"/>
    <property type="match status" value="1"/>
</dbReference>
<evidence type="ECO:0000256" key="9">
    <source>
        <dbReference type="ARBA" id="ARBA00022946"/>
    </source>
</evidence>
<dbReference type="Pfam" id="PF06239">
    <property type="entry name" value="ECSIT_N"/>
    <property type="match status" value="1"/>
</dbReference>
<evidence type="ECO:0000256" key="6">
    <source>
        <dbReference type="ARBA" id="ARBA00022490"/>
    </source>
</evidence>
<dbReference type="GO" id="GO:0045087">
    <property type="term" value="P:innate immune response"/>
    <property type="evidence" value="ECO:0007669"/>
    <property type="project" value="UniProtKB-KW"/>
</dbReference>
<evidence type="ECO:0000256" key="1">
    <source>
        <dbReference type="ARBA" id="ARBA00004123"/>
    </source>
</evidence>
<keyword evidence="14" id="KW-1185">Reference proteome</keyword>
<comment type="similarity">
    <text evidence="4">Belongs to the ECSIT family.</text>
</comment>
<evidence type="ECO:0000256" key="4">
    <source>
        <dbReference type="ARBA" id="ARBA00007674"/>
    </source>
</evidence>
<name>A0A553NPF7_TIGCA</name>
<protein>
    <recommendedName>
        <fullName evidence="5">Evolutionarily conserved signaling intermediate in Toll pathway, mitochondrial</fullName>
    </recommendedName>
</protein>
<evidence type="ECO:0000259" key="12">
    <source>
        <dbReference type="SMART" id="SM01284"/>
    </source>
</evidence>
<dbReference type="STRING" id="6832.A0A553NPF7"/>
<keyword evidence="11" id="KW-0539">Nucleus</keyword>
<comment type="subcellular location">
    <subcellularLocation>
        <location evidence="3">Cytoplasm</location>
    </subcellularLocation>
    <subcellularLocation>
        <location evidence="2">Mitochondrion</location>
    </subcellularLocation>
    <subcellularLocation>
        <location evidence="1">Nucleus</location>
    </subcellularLocation>
</comment>
<evidence type="ECO:0000256" key="3">
    <source>
        <dbReference type="ARBA" id="ARBA00004496"/>
    </source>
</evidence>
<evidence type="ECO:0000256" key="2">
    <source>
        <dbReference type="ARBA" id="ARBA00004173"/>
    </source>
</evidence>
<sequence length="295" mass="33953">MLIMPQRQLIRTLVQTTRRHLSTSWTLYYDDKNVERGLIKDHQTEMSTKDFFAQVENKNKENFKNALDLYKMGSTKRRGSMEFIKAALTQMKAYGVHRDLETYRALLDVMPKGKYIARNKIQAEYSHYPKQQDCGLDVLIQMGRNQVQPDYGQSPLQRDMIKKLPKTKALYVEGAFRVWLRDVQVNYFILRGDAIPRPPAPQGDIDDVSQLKNWYYGEHSPSDLVRIPNVHEQDDATLLGCCATGSSSKDSLLSWIRFLQQENPDLEDIPILFTLSSPLGPVIPIDSDQKGVRKS</sequence>
<evidence type="ECO:0000256" key="7">
    <source>
        <dbReference type="ARBA" id="ARBA00022588"/>
    </source>
</evidence>
<proteinExistence type="inferred from homology"/>
<keyword evidence="8" id="KW-0391">Immunity</keyword>
<dbReference type="Pfam" id="PF14784">
    <property type="entry name" value="ECSIT_C"/>
    <property type="match status" value="1"/>
</dbReference>
<evidence type="ECO:0000313" key="13">
    <source>
        <dbReference type="EMBL" id="TRY67328.1"/>
    </source>
</evidence>
<feature type="domain" description="ECSIT C-terminal" evidence="12">
    <location>
        <begin position="154"/>
        <end position="276"/>
    </location>
</feature>
<dbReference type="PANTHER" id="PTHR13113:SF1">
    <property type="entry name" value="EVOLUTIONARILY CONSERVED SIGNALING INTERMEDIATE IN TOLL PATHWAY, MITOCHONDRIAL"/>
    <property type="match status" value="1"/>
</dbReference>
<evidence type="ECO:0000256" key="8">
    <source>
        <dbReference type="ARBA" id="ARBA00022859"/>
    </source>
</evidence>